<dbReference type="SUPFAM" id="SSF57802">
    <property type="entry name" value="Rubredoxin-like"/>
    <property type="match status" value="1"/>
</dbReference>
<dbReference type="CDD" id="cd00730">
    <property type="entry name" value="rubredoxin"/>
    <property type="match status" value="1"/>
</dbReference>
<dbReference type="PROSITE" id="PS00202">
    <property type="entry name" value="RUBREDOXIN"/>
    <property type="match status" value="1"/>
</dbReference>
<name>A0ABU0WME0_9PROT</name>
<dbReference type="PRINTS" id="PR00163">
    <property type="entry name" value="RUBREDOXIN"/>
</dbReference>
<dbReference type="Gene3D" id="3.30.1460.40">
    <property type="entry name" value="[NiFe]-hydrogenase assembly chaperone, HybE"/>
    <property type="match status" value="1"/>
</dbReference>
<evidence type="ECO:0000256" key="2">
    <source>
        <dbReference type="ARBA" id="ARBA00022448"/>
    </source>
</evidence>
<sequence length="237" mass="24475">MTPGGPEAGFAADARPACGSCGAVYDPAAGDPGREVPPGTPFGSLPDYWRCPGCGGPQHGFTVLEPPGADPMDARVAALTASYRLIAERDMIGVPICNAALSVEPVGFRPYGPGWIGCVIAPWFLNAVLIPGDPALWSALRDGDKTEVALPSGAYRFTAARLGVLGTLAVIPLASAMNVFADQEDARAAALLALDQLMREPEPAPHPGKPPATPAENDAEPAKPALSRRSLFGGGRR</sequence>
<keyword evidence="9" id="KW-1185">Reference proteome</keyword>
<dbReference type="EMBL" id="JAUJFI010000114">
    <property type="protein sequence ID" value="MDQ2104992.1"/>
    <property type="molecule type" value="Genomic_DNA"/>
</dbReference>
<dbReference type="InterPro" id="IPR023994">
    <property type="entry name" value="NiFe-hyd_HybE"/>
</dbReference>
<dbReference type="PROSITE" id="PS50903">
    <property type="entry name" value="RUBREDOXIN_LIKE"/>
    <property type="match status" value="1"/>
</dbReference>
<gene>
    <name evidence="8" type="primary">hybE</name>
    <name evidence="8" type="ORF">QSG27_19990</name>
</gene>
<comment type="cofactor">
    <cofactor evidence="1">
        <name>Fe(3+)</name>
        <dbReference type="ChEBI" id="CHEBI:29034"/>
    </cofactor>
</comment>
<dbReference type="RefSeq" id="WP_306709216.1">
    <property type="nucleotide sequence ID" value="NZ_JAUJFI010000114.1"/>
</dbReference>
<dbReference type="InterPro" id="IPR024935">
    <property type="entry name" value="Rubredoxin_dom"/>
</dbReference>
<evidence type="ECO:0000313" key="8">
    <source>
        <dbReference type="EMBL" id="MDQ2104992.1"/>
    </source>
</evidence>
<dbReference type="InterPro" id="IPR018527">
    <property type="entry name" value="Rubredoxin_Fe_BS"/>
</dbReference>
<evidence type="ECO:0000313" key="9">
    <source>
        <dbReference type="Proteomes" id="UP001227317"/>
    </source>
</evidence>
<evidence type="ECO:0000259" key="7">
    <source>
        <dbReference type="PROSITE" id="PS50903"/>
    </source>
</evidence>
<feature type="compositionally biased region" description="Pro residues" evidence="6">
    <location>
        <begin position="204"/>
        <end position="213"/>
    </location>
</feature>
<reference evidence="8 9" key="1">
    <citation type="submission" date="2023-06" db="EMBL/GenBank/DDBJ databases">
        <title>Azospirillum isscasensis sp.nov, a bacterium isolated from rhizosphere soil of rice.</title>
        <authorList>
            <person name="Wang H."/>
        </authorList>
    </citation>
    <scope>NUCLEOTIDE SEQUENCE [LARGE SCALE GENOMIC DNA]</scope>
    <source>
        <strain evidence="8 9">C340-1</strain>
    </source>
</reference>
<keyword evidence="3" id="KW-0479">Metal-binding</keyword>
<dbReference type="Pfam" id="PF11939">
    <property type="entry name" value="NiFe-hyd_HybE"/>
    <property type="match status" value="1"/>
</dbReference>
<evidence type="ECO:0000256" key="6">
    <source>
        <dbReference type="SAM" id="MobiDB-lite"/>
    </source>
</evidence>
<dbReference type="InterPro" id="IPR024934">
    <property type="entry name" value="Rubredoxin-like_dom"/>
</dbReference>
<evidence type="ECO:0000256" key="3">
    <source>
        <dbReference type="ARBA" id="ARBA00022723"/>
    </source>
</evidence>
<dbReference type="PANTHER" id="PTHR47627:SF1">
    <property type="entry name" value="RUBREDOXIN-1-RELATED"/>
    <property type="match status" value="1"/>
</dbReference>
<comment type="caution">
    <text evidence="8">The sequence shown here is derived from an EMBL/GenBank/DDBJ whole genome shotgun (WGS) entry which is preliminary data.</text>
</comment>
<dbReference type="InterPro" id="IPR050526">
    <property type="entry name" value="Rubredoxin_ET"/>
</dbReference>
<feature type="region of interest" description="Disordered" evidence="6">
    <location>
        <begin position="199"/>
        <end position="237"/>
    </location>
</feature>
<evidence type="ECO:0000256" key="4">
    <source>
        <dbReference type="ARBA" id="ARBA00022982"/>
    </source>
</evidence>
<evidence type="ECO:0000256" key="5">
    <source>
        <dbReference type="ARBA" id="ARBA00023004"/>
    </source>
</evidence>
<keyword evidence="2" id="KW-0813">Transport</keyword>
<dbReference type="Gene3D" id="2.20.28.10">
    <property type="match status" value="1"/>
</dbReference>
<keyword evidence="5" id="KW-0408">Iron</keyword>
<organism evidence="8 9">
    <name type="scientific">Azospirillum isscasi</name>
    <dbReference type="NCBI Taxonomy" id="3053926"/>
    <lineage>
        <taxon>Bacteria</taxon>
        <taxon>Pseudomonadati</taxon>
        <taxon>Pseudomonadota</taxon>
        <taxon>Alphaproteobacteria</taxon>
        <taxon>Rhodospirillales</taxon>
        <taxon>Azospirillaceae</taxon>
        <taxon>Azospirillum</taxon>
    </lineage>
</organism>
<proteinExistence type="predicted"/>
<evidence type="ECO:0000256" key="1">
    <source>
        <dbReference type="ARBA" id="ARBA00001965"/>
    </source>
</evidence>
<dbReference type="PANTHER" id="PTHR47627">
    <property type="entry name" value="RUBREDOXIN"/>
    <property type="match status" value="1"/>
</dbReference>
<keyword evidence="4" id="KW-0249">Electron transport</keyword>
<feature type="domain" description="Rubredoxin-like" evidence="7">
    <location>
        <begin position="13"/>
        <end position="64"/>
    </location>
</feature>
<accession>A0ABU0WME0</accession>
<protein>
    <submittedName>
        <fullName evidence="8">[NiFe]-hydrogenase assembly chaperone HybE</fullName>
    </submittedName>
</protein>
<dbReference type="InterPro" id="IPR038530">
    <property type="entry name" value="NiFe-hyd_HybE_sf"/>
</dbReference>
<dbReference type="Proteomes" id="UP001227317">
    <property type="component" value="Unassembled WGS sequence"/>
</dbReference>
<dbReference type="NCBIfam" id="TIGR03993">
    <property type="entry name" value="hydrog_HybE"/>
    <property type="match status" value="1"/>
</dbReference>
<dbReference type="Pfam" id="PF00301">
    <property type="entry name" value="Rubredoxin"/>
    <property type="match status" value="1"/>
</dbReference>